<protein>
    <submittedName>
        <fullName evidence="5">Hydrogenase expression protein HypE</fullName>
    </submittedName>
</protein>
<dbReference type="GO" id="GO:0051287">
    <property type="term" value="F:NAD binding"/>
    <property type="evidence" value="ECO:0007669"/>
    <property type="project" value="InterPro"/>
</dbReference>
<dbReference type="InterPro" id="IPR001135">
    <property type="entry name" value="NADH_Q_OxRdtase_suD"/>
</dbReference>
<dbReference type="PANTHER" id="PTHR43485">
    <property type="entry name" value="HYDROGENASE-4 COMPONENT G"/>
    <property type="match status" value="1"/>
</dbReference>
<dbReference type="EMBL" id="SACL01000003">
    <property type="protein sequence ID" value="RVT96614.1"/>
    <property type="molecule type" value="Genomic_DNA"/>
</dbReference>
<sequence length="487" mass="51550">MITGGGRPMTATEWLTAPQWEALAADAELPLLALWGEPGIVRAAFQDGDALRLVALLAEDGQYPSLSRARPSAALFERAAHDLWALEPVGTPDGRPWLDHGNWPVLNPLSGRPVRHATPPSLPEFLPAEGEALHRLPMGPILPGIGEPGYLHLSVAGETIVRLEARLGYAHKGTLGLMPGKSPRAAARFPARMQAEATVAHSLAFALAAERATGAEVPPRAIALRAVMAEIERIAVHLRVWQQVLELAGPSPLADQAGLARETLLAASQIAFGHRLLMDRVMPGGVALDLEERGLSILRDALLLLAQDLPRLGRATLRHGPLMEALAGLGTIRHDQARAYATGGPTARASAVMTDARMLGDTPYVELDLEIPLQADGDAAARLEQRIAETVESRRLLATMLDALPDGPVSVSLPQRAGEGAALVEAAHGPCLAWLALDDGGLIRAAMARDPGWGLWPLLEAAAPGTTTERLPLLMAGLGLTMSGMDL</sequence>
<evidence type="ECO:0000256" key="1">
    <source>
        <dbReference type="ARBA" id="ARBA00023002"/>
    </source>
</evidence>
<gene>
    <name evidence="5" type="ORF">EOD42_09345</name>
</gene>
<keyword evidence="6" id="KW-1185">Reference proteome</keyword>
<dbReference type="OrthoDB" id="9801496at2"/>
<dbReference type="Proteomes" id="UP000282957">
    <property type="component" value="Unassembled WGS sequence"/>
</dbReference>
<evidence type="ECO:0000256" key="2">
    <source>
        <dbReference type="ARBA" id="ARBA00023027"/>
    </source>
</evidence>
<dbReference type="Pfam" id="PF00329">
    <property type="entry name" value="Complex1_30kDa"/>
    <property type="match status" value="1"/>
</dbReference>
<dbReference type="GO" id="GO:0048038">
    <property type="term" value="F:quinone binding"/>
    <property type="evidence" value="ECO:0007669"/>
    <property type="project" value="InterPro"/>
</dbReference>
<comment type="caution">
    <text evidence="5">The sequence shown here is derived from an EMBL/GenBank/DDBJ whole genome shotgun (WGS) entry which is preliminary data.</text>
</comment>
<evidence type="ECO:0000313" key="6">
    <source>
        <dbReference type="Proteomes" id="UP000282957"/>
    </source>
</evidence>
<dbReference type="GO" id="GO:0008137">
    <property type="term" value="F:NADH dehydrogenase (ubiquinone) activity"/>
    <property type="evidence" value="ECO:0007669"/>
    <property type="project" value="InterPro"/>
</dbReference>
<accession>A0A437MG43</accession>
<keyword evidence="2" id="KW-0520">NAD</keyword>
<dbReference type="AlphaFoldDB" id="A0A437MG43"/>
<name>A0A437MG43_9PROT</name>
<evidence type="ECO:0000259" key="3">
    <source>
        <dbReference type="Pfam" id="PF00329"/>
    </source>
</evidence>
<dbReference type="PANTHER" id="PTHR43485:SF1">
    <property type="entry name" value="FORMATE HYDROGENLYASE SUBUNIT 5-RELATED"/>
    <property type="match status" value="1"/>
</dbReference>
<dbReference type="SUPFAM" id="SSF143243">
    <property type="entry name" value="Nqo5-like"/>
    <property type="match status" value="1"/>
</dbReference>
<dbReference type="InterPro" id="IPR052197">
    <property type="entry name" value="ComplexI_49kDa-like"/>
</dbReference>
<proteinExistence type="predicted"/>
<feature type="domain" description="NADH-quinone oxidoreductase subunit D" evidence="4">
    <location>
        <begin position="260"/>
        <end position="412"/>
    </location>
</feature>
<keyword evidence="1" id="KW-0560">Oxidoreductase</keyword>
<dbReference type="InterPro" id="IPR001268">
    <property type="entry name" value="NADH_UbQ_OxRdtase_30kDa_su"/>
</dbReference>
<dbReference type="Gene3D" id="1.10.645.10">
    <property type="entry name" value="Cytochrome-c3 Hydrogenase, chain B"/>
    <property type="match status" value="1"/>
</dbReference>
<evidence type="ECO:0000313" key="5">
    <source>
        <dbReference type="EMBL" id="RVT96614.1"/>
    </source>
</evidence>
<evidence type="ECO:0000259" key="4">
    <source>
        <dbReference type="Pfam" id="PF00346"/>
    </source>
</evidence>
<dbReference type="SUPFAM" id="SSF56762">
    <property type="entry name" value="HydB/Nqo4-like"/>
    <property type="match status" value="1"/>
</dbReference>
<dbReference type="GO" id="GO:0016651">
    <property type="term" value="F:oxidoreductase activity, acting on NAD(P)H"/>
    <property type="evidence" value="ECO:0007669"/>
    <property type="project" value="InterPro"/>
</dbReference>
<dbReference type="Pfam" id="PF00346">
    <property type="entry name" value="Complex1_49kDa"/>
    <property type="match status" value="1"/>
</dbReference>
<dbReference type="InterPro" id="IPR037232">
    <property type="entry name" value="NADH_quin_OxRdtase_su_C/D-like"/>
</dbReference>
<organism evidence="5 6">
    <name type="scientific">Rhodovarius crocodyli</name>
    <dbReference type="NCBI Taxonomy" id="1979269"/>
    <lineage>
        <taxon>Bacteria</taxon>
        <taxon>Pseudomonadati</taxon>
        <taxon>Pseudomonadota</taxon>
        <taxon>Alphaproteobacteria</taxon>
        <taxon>Acetobacterales</taxon>
        <taxon>Roseomonadaceae</taxon>
        <taxon>Rhodovarius</taxon>
    </lineage>
</organism>
<feature type="domain" description="NADH:ubiquinone oxidoreductase 30kDa subunit" evidence="3">
    <location>
        <begin position="51"/>
        <end position="113"/>
    </location>
</feature>
<dbReference type="InterPro" id="IPR029014">
    <property type="entry name" value="NiFe-Hase_large"/>
</dbReference>
<reference evidence="5 6" key="1">
    <citation type="submission" date="2019-01" db="EMBL/GenBank/DDBJ databases">
        <authorList>
            <person name="Chen W.-M."/>
        </authorList>
    </citation>
    <scope>NUCLEOTIDE SEQUENCE [LARGE SCALE GENOMIC DNA]</scope>
    <source>
        <strain evidence="5 6">CCP-6</strain>
    </source>
</reference>